<dbReference type="EMBL" id="MU152053">
    <property type="protein sequence ID" value="KAF9441118.1"/>
    <property type="molecule type" value="Genomic_DNA"/>
</dbReference>
<dbReference type="Proteomes" id="UP000807342">
    <property type="component" value="Unassembled WGS sequence"/>
</dbReference>
<organism evidence="2 3">
    <name type="scientific">Macrolepiota fuliginosa MF-IS2</name>
    <dbReference type="NCBI Taxonomy" id="1400762"/>
    <lineage>
        <taxon>Eukaryota</taxon>
        <taxon>Fungi</taxon>
        <taxon>Dikarya</taxon>
        <taxon>Basidiomycota</taxon>
        <taxon>Agaricomycotina</taxon>
        <taxon>Agaricomycetes</taxon>
        <taxon>Agaricomycetidae</taxon>
        <taxon>Agaricales</taxon>
        <taxon>Agaricineae</taxon>
        <taxon>Agaricaceae</taxon>
        <taxon>Macrolepiota</taxon>
    </lineage>
</organism>
<proteinExistence type="predicted"/>
<keyword evidence="3" id="KW-1185">Reference proteome</keyword>
<feature type="compositionally biased region" description="Acidic residues" evidence="1">
    <location>
        <begin position="213"/>
        <end position="228"/>
    </location>
</feature>
<reference evidence="2" key="1">
    <citation type="submission" date="2020-11" db="EMBL/GenBank/DDBJ databases">
        <authorList>
            <consortium name="DOE Joint Genome Institute"/>
            <person name="Ahrendt S."/>
            <person name="Riley R."/>
            <person name="Andreopoulos W."/>
            <person name="Labutti K."/>
            <person name="Pangilinan J."/>
            <person name="Ruiz-Duenas F.J."/>
            <person name="Barrasa J.M."/>
            <person name="Sanchez-Garcia M."/>
            <person name="Camarero S."/>
            <person name="Miyauchi S."/>
            <person name="Serrano A."/>
            <person name="Linde D."/>
            <person name="Babiker R."/>
            <person name="Drula E."/>
            <person name="Ayuso-Fernandez I."/>
            <person name="Pacheco R."/>
            <person name="Padilla G."/>
            <person name="Ferreira P."/>
            <person name="Barriuso J."/>
            <person name="Kellner H."/>
            <person name="Castanera R."/>
            <person name="Alfaro M."/>
            <person name="Ramirez L."/>
            <person name="Pisabarro A.G."/>
            <person name="Kuo A."/>
            <person name="Tritt A."/>
            <person name="Lipzen A."/>
            <person name="He G."/>
            <person name="Yan M."/>
            <person name="Ng V."/>
            <person name="Cullen D."/>
            <person name="Martin F."/>
            <person name="Rosso M.-N."/>
            <person name="Henrissat B."/>
            <person name="Hibbett D."/>
            <person name="Martinez A.T."/>
            <person name="Grigoriev I.V."/>
        </authorList>
    </citation>
    <scope>NUCLEOTIDE SEQUENCE</scope>
    <source>
        <strain evidence="2">MF-IS2</strain>
    </source>
</reference>
<evidence type="ECO:0000313" key="2">
    <source>
        <dbReference type="EMBL" id="KAF9441118.1"/>
    </source>
</evidence>
<feature type="region of interest" description="Disordered" evidence="1">
    <location>
        <begin position="121"/>
        <end position="233"/>
    </location>
</feature>
<evidence type="ECO:0000256" key="1">
    <source>
        <dbReference type="SAM" id="MobiDB-lite"/>
    </source>
</evidence>
<sequence length="262" mass="28567">MSVAVVPASMGETTHVSRIHPLAGQNSLMVVLWNPWVEDIVMTNEAPEKSSTSPIAEESSPHGMNRAVIKWKFEENALCSMNNQLVVRWRSQKEFSLAIGWPANNMSFSVAGLLAWNQDEHEASGGAGGEEEPPSRDECDDLDHEGESEGESENESEGESVVEGDGDECEDDEDGEGGSEMEVEESESEDDRESEVEEDTEDEDDGKKHDPMEIDESDDCTSDGEDDGNNGMHVLHMGIYSSVGKKISKSNTSASHGYGMGY</sequence>
<accession>A0A9P5WYC3</accession>
<protein>
    <submittedName>
        <fullName evidence="2">Uncharacterized protein</fullName>
    </submittedName>
</protein>
<dbReference type="AlphaFoldDB" id="A0A9P5WYC3"/>
<name>A0A9P5WYC3_9AGAR</name>
<comment type="caution">
    <text evidence="2">The sequence shown here is derived from an EMBL/GenBank/DDBJ whole genome shotgun (WGS) entry which is preliminary data.</text>
</comment>
<evidence type="ECO:0000313" key="3">
    <source>
        <dbReference type="Proteomes" id="UP000807342"/>
    </source>
</evidence>
<gene>
    <name evidence="2" type="ORF">P691DRAFT_766702</name>
</gene>
<feature type="compositionally biased region" description="Acidic residues" evidence="1">
    <location>
        <begin position="138"/>
        <end position="204"/>
    </location>
</feature>